<dbReference type="PRINTS" id="PR00081">
    <property type="entry name" value="GDHRDH"/>
</dbReference>
<dbReference type="Pfam" id="PF00106">
    <property type="entry name" value="adh_short"/>
    <property type="match status" value="1"/>
</dbReference>
<dbReference type="OrthoDB" id="7289984at2759"/>
<dbReference type="GO" id="GO:0016616">
    <property type="term" value="F:oxidoreductase activity, acting on the CH-OH group of donors, NAD or NADP as acceptor"/>
    <property type="evidence" value="ECO:0007669"/>
    <property type="project" value="TreeGrafter"/>
</dbReference>
<dbReference type="SUPFAM" id="SSF51735">
    <property type="entry name" value="NAD(P)-binding Rossmann-fold domains"/>
    <property type="match status" value="1"/>
</dbReference>
<protein>
    <submittedName>
        <fullName evidence="1">NAD(P)-binding protein</fullName>
    </submittedName>
</protein>
<sequence length="276" mass="29961">MPSYLITGVSRGLGTCSHCKQFAFLEHISSDASNTVIGLVRNIADTNAKVAPLNRNNIHIIEGDMKDYESLKKTVESVSAITSGTLDYIIANAGLVPTWSQFDPFSVLGEDPKRLTTELNELFSINVVGNIHLFNLFVPLVLKGNGKKIITITSGLADLDLAVKYQLYENAPYSISKAAMNMAVAKFQAEYEKDGVLFLGISPGSVNVGQFDNLTQEEAQKLMVQGAKFQAYAPHFQGPITTEQSVKAVLSVAENASLEMDDGGAFISHLGNKQWL</sequence>
<proteinExistence type="predicted"/>
<dbReference type="Proteomes" id="UP000799424">
    <property type="component" value="Unassembled WGS sequence"/>
</dbReference>
<reference evidence="1" key="1">
    <citation type="journal article" date="2020" name="Stud. Mycol.">
        <title>101 Dothideomycetes genomes: a test case for predicting lifestyles and emergence of pathogens.</title>
        <authorList>
            <person name="Haridas S."/>
            <person name="Albert R."/>
            <person name="Binder M."/>
            <person name="Bloem J."/>
            <person name="Labutti K."/>
            <person name="Salamov A."/>
            <person name="Andreopoulos B."/>
            <person name="Baker S."/>
            <person name="Barry K."/>
            <person name="Bills G."/>
            <person name="Bluhm B."/>
            <person name="Cannon C."/>
            <person name="Castanera R."/>
            <person name="Culley D."/>
            <person name="Daum C."/>
            <person name="Ezra D."/>
            <person name="Gonzalez J."/>
            <person name="Henrissat B."/>
            <person name="Kuo A."/>
            <person name="Liang C."/>
            <person name="Lipzen A."/>
            <person name="Lutzoni F."/>
            <person name="Magnuson J."/>
            <person name="Mondo S."/>
            <person name="Nolan M."/>
            <person name="Ohm R."/>
            <person name="Pangilinan J."/>
            <person name="Park H.-J."/>
            <person name="Ramirez L."/>
            <person name="Alfaro M."/>
            <person name="Sun H."/>
            <person name="Tritt A."/>
            <person name="Yoshinaga Y."/>
            <person name="Zwiers L.-H."/>
            <person name="Turgeon B."/>
            <person name="Goodwin S."/>
            <person name="Spatafora J."/>
            <person name="Crous P."/>
            <person name="Grigoriev I."/>
        </authorList>
    </citation>
    <scope>NUCLEOTIDE SEQUENCE</scope>
    <source>
        <strain evidence="1">CBS 113818</strain>
    </source>
</reference>
<keyword evidence="2" id="KW-1185">Reference proteome</keyword>
<gene>
    <name evidence="1" type="ORF">CC86DRAFT_444766</name>
</gene>
<dbReference type="PANTHER" id="PTHR45458:SF3">
    <property type="entry name" value="CHAIN DEHYDROGENASE (ATSC), PUTATIVE-RELATED"/>
    <property type="match status" value="1"/>
</dbReference>
<dbReference type="AlphaFoldDB" id="A0A6A7A5M5"/>
<evidence type="ECO:0000313" key="1">
    <source>
        <dbReference type="EMBL" id="KAF2828601.1"/>
    </source>
</evidence>
<dbReference type="PANTHER" id="PTHR45458">
    <property type="entry name" value="SHORT-CHAIN DEHYDROGENASE/REDUCTASE SDR"/>
    <property type="match status" value="1"/>
</dbReference>
<dbReference type="InterPro" id="IPR052184">
    <property type="entry name" value="SDR_enzymes"/>
</dbReference>
<name>A0A6A7A5M5_9PLEO</name>
<dbReference type="InterPro" id="IPR002347">
    <property type="entry name" value="SDR_fam"/>
</dbReference>
<accession>A0A6A7A5M5</accession>
<evidence type="ECO:0000313" key="2">
    <source>
        <dbReference type="Proteomes" id="UP000799424"/>
    </source>
</evidence>
<dbReference type="EMBL" id="MU006222">
    <property type="protein sequence ID" value="KAF2828601.1"/>
    <property type="molecule type" value="Genomic_DNA"/>
</dbReference>
<dbReference type="InterPro" id="IPR036291">
    <property type="entry name" value="NAD(P)-bd_dom_sf"/>
</dbReference>
<dbReference type="Gene3D" id="3.40.50.720">
    <property type="entry name" value="NAD(P)-binding Rossmann-like Domain"/>
    <property type="match status" value="1"/>
</dbReference>
<organism evidence="1 2">
    <name type="scientific">Ophiobolus disseminans</name>
    <dbReference type="NCBI Taxonomy" id="1469910"/>
    <lineage>
        <taxon>Eukaryota</taxon>
        <taxon>Fungi</taxon>
        <taxon>Dikarya</taxon>
        <taxon>Ascomycota</taxon>
        <taxon>Pezizomycotina</taxon>
        <taxon>Dothideomycetes</taxon>
        <taxon>Pleosporomycetidae</taxon>
        <taxon>Pleosporales</taxon>
        <taxon>Pleosporineae</taxon>
        <taxon>Phaeosphaeriaceae</taxon>
        <taxon>Ophiobolus</taxon>
    </lineage>
</organism>